<dbReference type="EMBL" id="CU633899">
    <property type="protein sequence ID" value="CAP67595.1"/>
    <property type="molecule type" value="Genomic_DNA"/>
</dbReference>
<name>B2AT72_PODAN</name>
<feature type="domain" description="PARP-type" evidence="7">
    <location>
        <begin position="7"/>
        <end position="101"/>
    </location>
</feature>
<evidence type="ECO:0000256" key="6">
    <source>
        <dbReference type="SAM" id="MobiDB-lite"/>
    </source>
</evidence>
<protein>
    <submittedName>
        <fullName evidence="8">Podospora anserina S mat+ genomic DNA chromosome 1, supercontig 4</fullName>
    </submittedName>
</protein>
<accession>B2AT72</accession>
<feature type="compositionally biased region" description="Basic residues" evidence="6">
    <location>
        <begin position="300"/>
        <end position="313"/>
    </location>
</feature>
<dbReference type="OrthoDB" id="429950at2759"/>
<reference evidence="8" key="2">
    <citation type="submission" date="2008-07" db="EMBL/GenBank/DDBJ databases">
        <authorList>
            <person name="Genoscope - CEA"/>
        </authorList>
    </citation>
    <scope>NUCLEOTIDE SEQUENCE</scope>
    <source>
        <strain evidence="8">S mat+</strain>
    </source>
</reference>
<dbReference type="VEuPathDB" id="FungiDB:PODANS_1_14880"/>
<dbReference type="GO" id="GO:0008270">
    <property type="term" value="F:zinc ion binding"/>
    <property type="evidence" value="ECO:0007669"/>
    <property type="project" value="UniProtKB-KW"/>
</dbReference>
<feature type="compositionally biased region" description="Basic residues" evidence="6">
    <location>
        <begin position="253"/>
        <end position="270"/>
    </location>
</feature>
<sequence length="443" mass="53513">MSGYRVERATTGRAGCKDPVCKKENIKIEKGQLRFGVWVTIMEHGSWAWRHWGCVSGETISNLQEYLSKDKNGEYNWDMLDGWEELEEYPDLRQKVQRVLNQGHIDAEDFNGDPEFNVPGQKGIRPRHPGRRRTLRKRRAMELRLQRLLPRSVLLSVAARRLMKTKLRLKPRPRLLLRRRLNVVARRLLLLLLRTRIKFWLMLSRLRSKRNPRRRLLVARRLLLLLRKRTKRKLRSPREEVLLVARRRRLFTRRRRRMRRRRRSKTRMKLLRSPSVLPLPNVELRGNRRRSLSRKLSQSPRRHPRRTRRRLSRSRSVLLLPSVELGARRRRMPSLSLRLRPMRRLMLRRRRPRRRPRLRRRSLPRSEEAGSPRPRLPMPMVKLLLPQRSVVERRLPRVDVLNTLYPSSTLDMFFLARQVVDFSCWHNLLGSFFFFFTMSSSMR</sequence>
<keyword evidence="2" id="KW-0479">Metal-binding</keyword>
<dbReference type="SUPFAM" id="SSF57716">
    <property type="entry name" value="Glucocorticoid receptor-like (DNA-binding domain)"/>
    <property type="match status" value="1"/>
</dbReference>
<dbReference type="InterPro" id="IPR001510">
    <property type="entry name" value="Znf_PARP"/>
</dbReference>
<dbReference type="GO" id="GO:0005634">
    <property type="term" value="C:nucleus"/>
    <property type="evidence" value="ECO:0007669"/>
    <property type="project" value="UniProtKB-SubCell"/>
</dbReference>
<evidence type="ECO:0000256" key="1">
    <source>
        <dbReference type="ARBA" id="ARBA00004123"/>
    </source>
</evidence>
<dbReference type="GeneID" id="6191686"/>
<evidence type="ECO:0000259" key="7">
    <source>
        <dbReference type="SMART" id="SM01336"/>
    </source>
</evidence>
<keyword evidence="5" id="KW-0539">Nucleus</keyword>
<dbReference type="GO" id="GO:0003677">
    <property type="term" value="F:DNA binding"/>
    <property type="evidence" value="ECO:0007669"/>
    <property type="project" value="InterPro"/>
</dbReference>
<feature type="region of interest" description="Disordered" evidence="6">
    <location>
        <begin position="253"/>
        <end position="313"/>
    </location>
</feature>
<dbReference type="AlphaFoldDB" id="B2AT72"/>
<evidence type="ECO:0000256" key="3">
    <source>
        <dbReference type="ARBA" id="ARBA00022771"/>
    </source>
</evidence>
<dbReference type="RefSeq" id="XP_001906924.1">
    <property type="nucleotide sequence ID" value="XM_001906889.1"/>
</dbReference>
<dbReference type="KEGG" id="pan:PODANSg3957"/>
<proteinExistence type="predicted"/>
<dbReference type="Pfam" id="PF00645">
    <property type="entry name" value="zf-PARP"/>
    <property type="match status" value="1"/>
</dbReference>
<evidence type="ECO:0000256" key="2">
    <source>
        <dbReference type="ARBA" id="ARBA00022723"/>
    </source>
</evidence>
<gene>
    <name evidence="8" type="ORF">PODANS_1_14880</name>
</gene>
<dbReference type="HOGENOM" id="CLU_618366_0_0_1"/>
<feature type="compositionally biased region" description="Basic residues" evidence="6">
    <location>
        <begin position="347"/>
        <end position="363"/>
    </location>
</feature>
<dbReference type="Gene3D" id="3.30.1740.10">
    <property type="entry name" value="Zinc finger, PARP-type"/>
    <property type="match status" value="1"/>
</dbReference>
<evidence type="ECO:0000256" key="4">
    <source>
        <dbReference type="ARBA" id="ARBA00022833"/>
    </source>
</evidence>
<keyword evidence="4" id="KW-0862">Zinc</keyword>
<dbReference type="SMART" id="SM01336">
    <property type="entry name" value="zf-PARP"/>
    <property type="match status" value="1"/>
</dbReference>
<evidence type="ECO:0000256" key="5">
    <source>
        <dbReference type="ARBA" id="ARBA00023242"/>
    </source>
</evidence>
<keyword evidence="3" id="KW-0863">Zinc-finger</keyword>
<comment type="subcellular location">
    <subcellularLocation>
        <location evidence="1">Nucleus</location>
    </subcellularLocation>
</comment>
<dbReference type="InterPro" id="IPR036957">
    <property type="entry name" value="Znf_PARP_sf"/>
</dbReference>
<evidence type="ECO:0000313" key="8">
    <source>
        <dbReference type="EMBL" id="CAP67595.1"/>
    </source>
</evidence>
<organism evidence="8">
    <name type="scientific">Podospora anserina (strain S / ATCC MYA-4624 / DSM 980 / FGSC 10383)</name>
    <name type="common">Pleurage anserina</name>
    <dbReference type="NCBI Taxonomy" id="515849"/>
    <lineage>
        <taxon>Eukaryota</taxon>
        <taxon>Fungi</taxon>
        <taxon>Dikarya</taxon>
        <taxon>Ascomycota</taxon>
        <taxon>Pezizomycotina</taxon>
        <taxon>Sordariomycetes</taxon>
        <taxon>Sordariomycetidae</taxon>
        <taxon>Sordariales</taxon>
        <taxon>Podosporaceae</taxon>
        <taxon>Podospora</taxon>
        <taxon>Podospora anserina</taxon>
    </lineage>
</organism>
<reference evidence="8" key="1">
    <citation type="journal article" date="2008" name="Genome Biol.">
        <title>The genome sequence of the model ascomycete fungus Podospora anserina.</title>
        <authorList>
            <person name="Espagne E."/>
            <person name="Lespinet O."/>
            <person name="Malagnac F."/>
            <person name="Da Silva C."/>
            <person name="Jaillon O."/>
            <person name="Porcel B.M."/>
            <person name="Couloux A."/>
            <person name="Aury J.-M."/>
            <person name="Segurens B."/>
            <person name="Poulain J."/>
            <person name="Anthouard V."/>
            <person name="Grossetete S."/>
            <person name="Khalili H."/>
            <person name="Coppin E."/>
            <person name="Dequard-Chablat M."/>
            <person name="Picard M."/>
            <person name="Contamine V."/>
            <person name="Arnaise S."/>
            <person name="Bourdais A."/>
            <person name="Berteaux-Lecellier V."/>
            <person name="Gautheret D."/>
            <person name="de Vries R.P."/>
            <person name="Battaglia E."/>
            <person name="Coutinho P.M."/>
            <person name="Danchin E.G.J."/>
            <person name="Henrissat B."/>
            <person name="El Khoury R."/>
            <person name="Sainsard-Chanet A."/>
            <person name="Boivin A."/>
            <person name="Pinan-Lucarre B."/>
            <person name="Sellem C.H."/>
            <person name="Debuchy R."/>
            <person name="Wincker P."/>
            <person name="Weissenbach J."/>
            <person name="Silar P."/>
        </authorList>
    </citation>
    <scope>NUCLEOTIDE SEQUENCE [LARGE SCALE GENOMIC DNA]</scope>
    <source>
        <strain evidence="8">S mat+</strain>
    </source>
</reference>
<feature type="region of interest" description="Disordered" evidence="6">
    <location>
        <begin position="347"/>
        <end position="375"/>
    </location>
</feature>